<name>A0ABQ0QGI6_9PROT</name>
<comment type="caution">
    <text evidence="1">The sequence shown here is derived from an EMBL/GenBank/DDBJ whole genome shotgun (WGS) entry which is preliminary data.</text>
</comment>
<evidence type="ECO:0000313" key="2">
    <source>
        <dbReference type="Proteomes" id="UP001062443"/>
    </source>
</evidence>
<gene>
    <name evidence="1" type="ORF">AA106556_0294</name>
</gene>
<sequence>MQPQVGGGNNADEDFRLSFGGMVAEADIAGDIFIRAGGGEAVGTGEVEYPDGGILWSGEKSDLPFDRNTSIVADFLAAPCELIKQGCFAAIRVSGKGDVTGRGGGHKTLLGVLQVNAGSFAAAESKA</sequence>
<protein>
    <submittedName>
        <fullName evidence="1">Uncharacterized protein</fullName>
    </submittedName>
</protein>
<proteinExistence type="predicted"/>
<keyword evidence="2" id="KW-1185">Reference proteome</keyword>
<accession>A0ABQ0QGI6</accession>
<evidence type="ECO:0000313" key="1">
    <source>
        <dbReference type="EMBL" id="GBR44047.1"/>
    </source>
</evidence>
<reference evidence="1" key="1">
    <citation type="submission" date="2013-04" db="EMBL/GenBank/DDBJ databases">
        <title>The genome sequencing project of 58 acetic acid bacteria.</title>
        <authorList>
            <person name="Okamoto-Kainuma A."/>
            <person name="Ishikawa M."/>
            <person name="Umino S."/>
            <person name="Koizumi Y."/>
            <person name="Shiwa Y."/>
            <person name="Yoshikawa H."/>
            <person name="Matsutani M."/>
            <person name="Matsushita K."/>
        </authorList>
    </citation>
    <scope>NUCLEOTIDE SEQUENCE</scope>
    <source>
        <strain evidence="1">NBRC 106556</strain>
    </source>
</reference>
<dbReference type="EMBL" id="BAQB01000003">
    <property type="protein sequence ID" value="GBR44047.1"/>
    <property type="molecule type" value="Genomic_DNA"/>
</dbReference>
<dbReference type="Proteomes" id="UP001062443">
    <property type="component" value="Unassembled WGS sequence"/>
</dbReference>
<organism evidence="1 2">
    <name type="scientific">Neokomagataea tanensis NBRC 106556</name>
    <dbReference type="NCBI Taxonomy" id="1223519"/>
    <lineage>
        <taxon>Bacteria</taxon>
        <taxon>Pseudomonadati</taxon>
        <taxon>Pseudomonadota</taxon>
        <taxon>Alphaproteobacteria</taxon>
        <taxon>Acetobacterales</taxon>
        <taxon>Acetobacteraceae</taxon>
        <taxon>Neokomagataea</taxon>
    </lineage>
</organism>